<keyword evidence="3" id="KW-1185">Reference proteome</keyword>
<feature type="chain" id="PRO_5026162680" evidence="1">
    <location>
        <begin position="19"/>
        <end position="142"/>
    </location>
</feature>
<dbReference type="KEGG" id="pcol:F1325_06475"/>
<gene>
    <name evidence="2" type="ORF">F1325_06475</name>
</gene>
<dbReference type="Proteomes" id="UP000464700">
    <property type="component" value="Chromosome"/>
</dbReference>
<organism evidence="2 3">
    <name type="scientific">Proteus columbae</name>
    <dbReference type="NCBI Taxonomy" id="1987580"/>
    <lineage>
        <taxon>Bacteria</taxon>
        <taxon>Pseudomonadati</taxon>
        <taxon>Pseudomonadota</taxon>
        <taxon>Gammaproteobacteria</taxon>
        <taxon>Enterobacterales</taxon>
        <taxon>Morganellaceae</taxon>
        <taxon>Proteus</taxon>
    </lineage>
</organism>
<accession>A0A6I7D5Y5</accession>
<keyword evidence="1" id="KW-0732">Signal</keyword>
<dbReference type="AlphaFoldDB" id="A0A6I7D5Y5"/>
<protein>
    <submittedName>
        <fullName evidence="2">Uncharacterized protein</fullName>
    </submittedName>
</protein>
<dbReference type="RefSeq" id="WP_036976683.1">
    <property type="nucleotide sequence ID" value="NZ_CP043925.1"/>
</dbReference>
<dbReference type="GeneID" id="57332422"/>
<dbReference type="EMBL" id="CP043925">
    <property type="protein sequence ID" value="QHN10124.1"/>
    <property type="molecule type" value="Genomic_DNA"/>
</dbReference>
<evidence type="ECO:0000256" key="1">
    <source>
        <dbReference type="SAM" id="SignalP"/>
    </source>
</evidence>
<sequence length="142" mass="16140">MRQYLFALLIPFTVCANATDETLIFEMECSWINYSQDGTTKKSEDSQIFSVYKSNATQILKIAPAKKSSHMPSPTYAMKVKGAYSSQFGVPYYKEFYWMSHDTRLTLLRGNDTKVIIESISSPGMPVMEATCTKPIYTDDKK</sequence>
<name>A0A6I7D5Y5_9GAMM</name>
<proteinExistence type="predicted"/>
<reference evidence="2 3" key="1">
    <citation type="submission" date="2019-09" db="EMBL/GenBank/DDBJ databases">
        <title>Emergence of a chromosome-mediated tetracycline resistance gene in Proteus strain.</title>
        <authorList>
            <person name="He D."/>
            <person name="Wang L."/>
        </authorList>
    </citation>
    <scope>NUCLEOTIDE SEQUENCE [LARGE SCALE GENOMIC DNA]</scope>
    <source>
        <strain evidence="2 3">T60</strain>
    </source>
</reference>
<evidence type="ECO:0000313" key="3">
    <source>
        <dbReference type="Proteomes" id="UP000464700"/>
    </source>
</evidence>
<evidence type="ECO:0000313" key="2">
    <source>
        <dbReference type="EMBL" id="QHN10124.1"/>
    </source>
</evidence>
<feature type="signal peptide" evidence="1">
    <location>
        <begin position="1"/>
        <end position="18"/>
    </location>
</feature>